<evidence type="ECO:0000313" key="3">
    <source>
        <dbReference type="EMBL" id="QHT67730.1"/>
    </source>
</evidence>
<feature type="transmembrane region" description="Helical" evidence="1">
    <location>
        <begin position="36"/>
        <end position="55"/>
    </location>
</feature>
<dbReference type="GO" id="GO:0016020">
    <property type="term" value="C:membrane"/>
    <property type="evidence" value="ECO:0007669"/>
    <property type="project" value="InterPro"/>
</dbReference>
<proteinExistence type="predicted"/>
<keyword evidence="1" id="KW-1133">Transmembrane helix</keyword>
<dbReference type="EMBL" id="CP048222">
    <property type="protein sequence ID" value="QHT67730.1"/>
    <property type="molecule type" value="Genomic_DNA"/>
</dbReference>
<feature type="transmembrane region" description="Helical" evidence="1">
    <location>
        <begin position="135"/>
        <end position="154"/>
    </location>
</feature>
<dbReference type="SUPFAM" id="SSF103481">
    <property type="entry name" value="Multidrug resistance efflux transporter EmrE"/>
    <property type="match status" value="2"/>
</dbReference>
<dbReference type="RefSeq" id="WP_162443753.1">
    <property type="nucleotide sequence ID" value="NZ_CP048222.1"/>
</dbReference>
<dbReference type="InterPro" id="IPR000620">
    <property type="entry name" value="EamA_dom"/>
</dbReference>
<feature type="transmembrane region" description="Helical" evidence="1">
    <location>
        <begin position="109"/>
        <end position="126"/>
    </location>
</feature>
<feature type="domain" description="EamA" evidence="2">
    <location>
        <begin position="156"/>
        <end position="285"/>
    </location>
</feature>
<gene>
    <name evidence="3" type="ORF">GXP67_14355</name>
</gene>
<protein>
    <submittedName>
        <fullName evidence="3">EamA family transporter</fullName>
    </submittedName>
</protein>
<organism evidence="3 4">
    <name type="scientific">Rhodocytophaga rosea</name>
    <dbReference type="NCBI Taxonomy" id="2704465"/>
    <lineage>
        <taxon>Bacteria</taxon>
        <taxon>Pseudomonadati</taxon>
        <taxon>Bacteroidota</taxon>
        <taxon>Cytophagia</taxon>
        <taxon>Cytophagales</taxon>
        <taxon>Rhodocytophagaceae</taxon>
        <taxon>Rhodocytophaga</taxon>
    </lineage>
</organism>
<dbReference type="AlphaFoldDB" id="A0A6C0GJ39"/>
<keyword evidence="1" id="KW-0812">Transmembrane</keyword>
<dbReference type="Pfam" id="PF00892">
    <property type="entry name" value="EamA"/>
    <property type="match status" value="2"/>
</dbReference>
<evidence type="ECO:0000259" key="2">
    <source>
        <dbReference type="Pfam" id="PF00892"/>
    </source>
</evidence>
<keyword evidence="4" id="KW-1185">Reference proteome</keyword>
<evidence type="ECO:0000313" key="4">
    <source>
        <dbReference type="Proteomes" id="UP000480178"/>
    </source>
</evidence>
<feature type="transmembrane region" description="Helical" evidence="1">
    <location>
        <begin position="76"/>
        <end position="97"/>
    </location>
</feature>
<feature type="transmembrane region" description="Helical" evidence="1">
    <location>
        <begin position="246"/>
        <end position="263"/>
    </location>
</feature>
<keyword evidence="1" id="KW-0472">Membrane</keyword>
<accession>A0A6C0GJ39</accession>
<evidence type="ECO:0000256" key="1">
    <source>
        <dbReference type="SAM" id="Phobius"/>
    </source>
</evidence>
<dbReference type="PANTHER" id="PTHR22911">
    <property type="entry name" value="ACYL-MALONYL CONDENSING ENZYME-RELATED"/>
    <property type="match status" value="1"/>
</dbReference>
<dbReference type="PANTHER" id="PTHR22911:SF137">
    <property type="entry name" value="SOLUTE CARRIER FAMILY 35 MEMBER G2-RELATED"/>
    <property type="match status" value="1"/>
</dbReference>
<feature type="domain" description="EamA" evidence="2">
    <location>
        <begin position="8"/>
        <end position="148"/>
    </location>
</feature>
<feature type="transmembrane region" description="Helical" evidence="1">
    <location>
        <begin position="7"/>
        <end position="24"/>
    </location>
</feature>
<feature type="transmembrane region" description="Helical" evidence="1">
    <location>
        <begin position="183"/>
        <end position="200"/>
    </location>
</feature>
<sequence length="299" mass="33934">MKPTKYTLAAISAFIVWGFIVFPLKELSQYASTQILFYRILLALLCLPVLMLLFRRKSILETFGQLKQDSSKERRLFMVCTLLGTTFLTLNWLSFIYVVNQINIQTASFAYLLCPIITALLGYILLREKLQSQQWMAIVISLGSCCLLGVASLYNLLFSLFIAFTYALYLISQRILKKYDKMVLLTIQVILSFAIILSLGKEFRGTAPVDMHFYIVIFILSTVFTILPLFLNLFALKELKSATVGVLMYINPLVSFGIAFLYFGEKASLTQLTAYGLILISIIIYNARIKRVPAPLVTN</sequence>
<feature type="transmembrane region" description="Helical" evidence="1">
    <location>
        <begin position="269"/>
        <end position="287"/>
    </location>
</feature>
<reference evidence="3 4" key="1">
    <citation type="submission" date="2020-01" db="EMBL/GenBank/DDBJ databases">
        <authorList>
            <person name="Kim M.K."/>
        </authorList>
    </citation>
    <scope>NUCLEOTIDE SEQUENCE [LARGE SCALE GENOMIC DNA]</scope>
    <source>
        <strain evidence="3 4">172606-1</strain>
    </source>
</reference>
<name>A0A6C0GJ39_9BACT</name>
<dbReference type="KEGG" id="rhoz:GXP67_14355"/>
<feature type="transmembrane region" description="Helical" evidence="1">
    <location>
        <begin position="212"/>
        <end position="234"/>
    </location>
</feature>
<dbReference type="Proteomes" id="UP000480178">
    <property type="component" value="Chromosome"/>
</dbReference>
<dbReference type="InterPro" id="IPR037185">
    <property type="entry name" value="EmrE-like"/>
</dbReference>